<name>A0A0F9CZX7_9ZZZZ</name>
<dbReference type="AlphaFoldDB" id="A0A0F9CZX7"/>
<reference evidence="1" key="1">
    <citation type="journal article" date="2015" name="Nature">
        <title>Complex archaea that bridge the gap between prokaryotes and eukaryotes.</title>
        <authorList>
            <person name="Spang A."/>
            <person name="Saw J.H."/>
            <person name="Jorgensen S.L."/>
            <person name="Zaremba-Niedzwiedzka K."/>
            <person name="Martijn J."/>
            <person name="Lind A.E."/>
            <person name="van Eijk R."/>
            <person name="Schleper C."/>
            <person name="Guy L."/>
            <person name="Ettema T.J."/>
        </authorList>
    </citation>
    <scope>NUCLEOTIDE SEQUENCE</scope>
</reference>
<accession>A0A0F9CZX7</accession>
<gene>
    <name evidence="1" type="ORF">LCGC14_2261290</name>
</gene>
<evidence type="ECO:0000313" key="1">
    <source>
        <dbReference type="EMBL" id="KKL54849.1"/>
    </source>
</evidence>
<organism evidence="1">
    <name type="scientific">marine sediment metagenome</name>
    <dbReference type="NCBI Taxonomy" id="412755"/>
    <lineage>
        <taxon>unclassified sequences</taxon>
        <taxon>metagenomes</taxon>
        <taxon>ecological metagenomes</taxon>
    </lineage>
</organism>
<dbReference type="EMBL" id="LAZR01031054">
    <property type="protein sequence ID" value="KKL54849.1"/>
    <property type="molecule type" value="Genomic_DNA"/>
</dbReference>
<comment type="caution">
    <text evidence="1">The sequence shown here is derived from an EMBL/GenBank/DDBJ whole genome shotgun (WGS) entry which is preliminary data.</text>
</comment>
<proteinExistence type="predicted"/>
<sequence length="60" mass="7495">MPKTRSPYDVAMDKEVLWLRKFIKELENTPTAHGAKWKFAMLQHYRRKLRELRRERRKPR</sequence>
<protein>
    <submittedName>
        <fullName evidence="1">Uncharacterized protein</fullName>
    </submittedName>
</protein>